<feature type="domain" description="Histidine kinase" evidence="5">
    <location>
        <begin position="453"/>
        <end position="682"/>
    </location>
</feature>
<keyword evidence="7" id="KW-0808">Transferase</keyword>
<reference evidence="7 8" key="1">
    <citation type="journal article" date="2011" name="Stand. Genomic Sci.">
        <title>Complete genome sequence of the acetate-degrading sulfate reducer Desulfobacca acetoxidans type strain (ASRB2).</title>
        <authorList>
            <person name="Goker M."/>
            <person name="Teshima H."/>
            <person name="Lapidus A."/>
            <person name="Nolan M."/>
            <person name="Lucas S."/>
            <person name="Hammon N."/>
            <person name="Deshpande S."/>
            <person name="Cheng J.F."/>
            <person name="Tapia R."/>
            <person name="Han C."/>
            <person name="Goodwin L."/>
            <person name="Pitluck S."/>
            <person name="Huntemann M."/>
            <person name="Liolios K."/>
            <person name="Ivanova N."/>
            <person name="Pagani I."/>
            <person name="Mavromatis K."/>
            <person name="Ovchinikova G."/>
            <person name="Pati A."/>
            <person name="Chen A."/>
            <person name="Palaniappan K."/>
            <person name="Land M."/>
            <person name="Hauser L."/>
            <person name="Brambilla E.M."/>
            <person name="Rohde M."/>
            <person name="Spring S."/>
            <person name="Detter J.C."/>
            <person name="Woyke T."/>
            <person name="Bristow J."/>
            <person name="Eisen J.A."/>
            <person name="Markowitz V."/>
            <person name="Hugenholtz P."/>
            <person name="Kyrpides N.C."/>
            <person name="Klenk H.P."/>
        </authorList>
    </citation>
    <scope>NUCLEOTIDE SEQUENCE [LARGE SCALE GENOMIC DNA]</scope>
    <source>
        <strain evidence="8">ATCC 700848 / DSM 11109 / ASRB2</strain>
    </source>
</reference>
<dbReference type="Gene3D" id="3.40.50.2300">
    <property type="match status" value="2"/>
</dbReference>
<dbReference type="GO" id="GO:0000155">
    <property type="term" value="F:phosphorelay sensor kinase activity"/>
    <property type="evidence" value="ECO:0007669"/>
    <property type="project" value="InterPro"/>
</dbReference>
<evidence type="ECO:0000256" key="2">
    <source>
        <dbReference type="ARBA" id="ARBA00012438"/>
    </source>
</evidence>
<comment type="catalytic activity">
    <reaction evidence="1">
        <text>ATP + protein L-histidine = ADP + protein N-phospho-L-histidine.</text>
        <dbReference type="EC" id="2.7.13.3"/>
    </reaction>
</comment>
<dbReference type="Gene3D" id="3.30.450.40">
    <property type="match status" value="1"/>
</dbReference>
<feature type="modified residue" description="4-aspartylphosphate" evidence="4">
    <location>
        <position position="752"/>
    </location>
</feature>
<dbReference type="AlphaFoldDB" id="F2NFZ0"/>
<dbReference type="InterPro" id="IPR036097">
    <property type="entry name" value="HisK_dim/P_sf"/>
</dbReference>
<sequence length="822" mass="92029">MDKKRILIAEDEAIVAEDIRRTLEKFGYQVVGMVSSGAEVLAKTAEFNPDLVLMDIVLQGKMNGIEAAEVIQTRHQTPVIFLTAYADAATLERAKVTEPFGYILKPFEDQSLHTAIEIALYKSQAQKRIAHLNAVLRAVRNVNQLIVREQDLDRLIQQACRLLVETRGYHQAWIFLLDSDLEIFKTATAGSAERDREMLELLEQRLRPGCIGFFHQPGLTILSVLADSCPTCPLRQYYEKEGAFITRLEIAGEPYGLMGVALPQAMLGDVEEQSLFQEVAGDLAFAIHGIYLTEKNRLAEEERRQTEARLHAIFSYAPNVAIQGFDRQGRMLFWNKAAEAIFGRPEINGVADIFDDLLTDKNGRQNLKMILAEVDRTGLPYGPQEFVFHNPAGHQGIAKATIFSIPVEQGSKEFICMSVDITDLKQEEENRVKLEAQLRQTQKMEAIGTLAGGIAHDFNNILAALLGYTELSLLGLDLEPDQEQIRKNLEAVIQAGNRARDLVRQILTFSRQSEEKQKPVQVSLVVQEALKFLRPSIPTTIEIQAHLDAKNGDDMVWADPAQIYQVVMNLCTNAYQAMQERGGILRVSLTNILLRNEPIQTIPQLQEGSYVKLTVRDTGQGMDAWVKDRIFEPYFTTKKPGEGTGLGLSVIHGIVMHLNGAIVVYSEPGRGSTFQIYLPHWKGTSVPRLDYAASIPRGQERILVVDDEPPIADLVQQLLQRLGYQVTAVTNSQEALKIFQANPDAFDLVITDLTMPHLTGLELSRKILQRRADLPIILCSGYSDITVAAEMRKIGIKEYLMKPISARTYGETIRRILATSKE</sequence>
<dbReference type="InterPro" id="IPR035965">
    <property type="entry name" value="PAS-like_dom_sf"/>
</dbReference>
<dbReference type="Gene3D" id="3.30.565.10">
    <property type="entry name" value="Histidine kinase-like ATPase, C-terminal domain"/>
    <property type="match status" value="1"/>
</dbReference>
<dbReference type="eggNOG" id="COG2204">
    <property type="taxonomic scope" value="Bacteria"/>
</dbReference>
<dbReference type="PROSITE" id="PS50110">
    <property type="entry name" value="RESPONSE_REGULATORY"/>
    <property type="match status" value="2"/>
</dbReference>
<dbReference type="InterPro" id="IPR029016">
    <property type="entry name" value="GAF-like_dom_sf"/>
</dbReference>
<feature type="domain" description="Response regulatory" evidence="6">
    <location>
        <begin position="701"/>
        <end position="817"/>
    </location>
</feature>
<evidence type="ECO:0000256" key="1">
    <source>
        <dbReference type="ARBA" id="ARBA00000085"/>
    </source>
</evidence>
<dbReference type="InterPro" id="IPR036890">
    <property type="entry name" value="HATPase_C_sf"/>
</dbReference>
<dbReference type="PROSITE" id="PS50109">
    <property type="entry name" value="HIS_KIN"/>
    <property type="match status" value="1"/>
</dbReference>
<dbReference type="InterPro" id="IPR005467">
    <property type="entry name" value="His_kinase_dom"/>
</dbReference>
<dbReference type="InterPro" id="IPR001789">
    <property type="entry name" value="Sig_transdc_resp-reg_receiver"/>
</dbReference>
<evidence type="ECO:0000259" key="5">
    <source>
        <dbReference type="PROSITE" id="PS50109"/>
    </source>
</evidence>
<dbReference type="Pfam" id="PF13426">
    <property type="entry name" value="PAS_9"/>
    <property type="match status" value="1"/>
</dbReference>
<dbReference type="OrthoDB" id="5476885at2"/>
<dbReference type="CDD" id="cd17534">
    <property type="entry name" value="REC_DC-like"/>
    <property type="match status" value="1"/>
</dbReference>
<dbReference type="InterPro" id="IPR000014">
    <property type="entry name" value="PAS"/>
</dbReference>
<gene>
    <name evidence="7" type="ordered locus">Desac_0517</name>
</gene>
<feature type="modified residue" description="4-aspartylphosphate" evidence="4">
    <location>
        <position position="55"/>
    </location>
</feature>
<evidence type="ECO:0000256" key="4">
    <source>
        <dbReference type="PROSITE-ProRule" id="PRU00169"/>
    </source>
</evidence>
<reference evidence="8" key="2">
    <citation type="submission" date="2011-03" db="EMBL/GenBank/DDBJ databases">
        <title>The complete genome of Desulfobacca acetoxidans DSM 11109.</title>
        <authorList>
            <consortium name="US DOE Joint Genome Institute (JGI-PGF)"/>
            <person name="Lucas S."/>
            <person name="Copeland A."/>
            <person name="Lapidus A."/>
            <person name="Bruce D."/>
            <person name="Goodwin L."/>
            <person name="Pitluck S."/>
            <person name="Peters L."/>
            <person name="Kyrpides N."/>
            <person name="Mavromatis K."/>
            <person name="Ivanova N."/>
            <person name="Ovchinnikova G."/>
            <person name="Teshima H."/>
            <person name="Detter J.C."/>
            <person name="Han C."/>
            <person name="Land M."/>
            <person name="Hauser L."/>
            <person name="Markowitz V."/>
            <person name="Cheng J.-F."/>
            <person name="Hugenholtz P."/>
            <person name="Woyke T."/>
            <person name="Wu D."/>
            <person name="Spring S."/>
            <person name="Schueler E."/>
            <person name="Brambilla E."/>
            <person name="Klenk H.-P."/>
            <person name="Eisen J.A."/>
        </authorList>
    </citation>
    <scope>NUCLEOTIDE SEQUENCE [LARGE SCALE GENOMIC DNA]</scope>
    <source>
        <strain evidence="8">ATCC 700848 / DSM 11109 / ASRB2</strain>
    </source>
</reference>
<dbReference type="HOGENOM" id="CLU_344111_0_0_7"/>
<dbReference type="Gene3D" id="1.10.287.130">
    <property type="match status" value="1"/>
</dbReference>
<dbReference type="SUPFAM" id="SSF52172">
    <property type="entry name" value="CheY-like"/>
    <property type="match status" value="2"/>
</dbReference>
<dbReference type="eggNOG" id="COG4191">
    <property type="taxonomic scope" value="Bacteria"/>
</dbReference>
<evidence type="ECO:0000313" key="7">
    <source>
        <dbReference type="EMBL" id="AEB08403.1"/>
    </source>
</evidence>
<dbReference type="SUPFAM" id="SSF55781">
    <property type="entry name" value="GAF domain-like"/>
    <property type="match status" value="1"/>
</dbReference>
<dbReference type="SUPFAM" id="SSF55874">
    <property type="entry name" value="ATPase domain of HSP90 chaperone/DNA topoisomerase II/histidine kinase"/>
    <property type="match status" value="1"/>
</dbReference>
<dbReference type="PANTHER" id="PTHR43065:SF42">
    <property type="entry name" value="TWO-COMPONENT SENSOR PPRA"/>
    <property type="match status" value="1"/>
</dbReference>
<dbReference type="eggNOG" id="COG2203">
    <property type="taxonomic scope" value="Bacteria"/>
</dbReference>
<dbReference type="SUPFAM" id="SSF47384">
    <property type="entry name" value="Homodimeric domain of signal transducing histidine kinase"/>
    <property type="match status" value="1"/>
</dbReference>
<keyword evidence="7" id="KW-0418">Kinase</keyword>
<evidence type="ECO:0000256" key="3">
    <source>
        <dbReference type="ARBA" id="ARBA00022553"/>
    </source>
</evidence>
<dbReference type="InterPro" id="IPR003594">
    <property type="entry name" value="HATPase_dom"/>
</dbReference>
<keyword evidence="8" id="KW-1185">Reference proteome</keyword>
<dbReference type="Pfam" id="PF00072">
    <property type="entry name" value="Response_reg"/>
    <property type="match status" value="2"/>
</dbReference>
<dbReference type="InterPro" id="IPR004358">
    <property type="entry name" value="Sig_transdc_His_kin-like_C"/>
</dbReference>
<dbReference type="PRINTS" id="PR00344">
    <property type="entry name" value="BCTRLSENSOR"/>
</dbReference>
<dbReference type="Pfam" id="PF02518">
    <property type="entry name" value="HATPase_c"/>
    <property type="match status" value="1"/>
</dbReference>
<feature type="domain" description="Response regulatory" evidence="6">
    <location>
        <begin position="5"/>
        <end position="120"/>
    </location>
</feature>
<dbReference type="SMART" id="SM00387">
    <property type="entry name" value="HATPase_c"/>
    <property type="match status" value="1"/>
</dbReference>
<organism evidence="7 8">
    <name type="scientific">Desulfobacca acetoxidans (strain ATCC 700848 / DSM 11109 / ASRB2)</name>
    <dbReference type="NCBI Taxonomy" id="880072"/>
    <lineage>
        <taxon>Bacteria</taxon>
        <taxon>Pseudomonadati</taxon>
        <taxon>Thermodesulfobacteriota</taxon>
        <taxon>Desulfobaccia</taxon>
        <taxon>Desulfobaccales</taxon>
        <taxon>Desulfobaccaceae</taxon>
        <taxon>Desulfobacca</taxon>
    </lineage>
</organism>
<dbReference type="EC" id="2.7.13.3" evidence="2"/>
<proteinExistence type="predicted"/>
<dbReference type="Gene3D" id="3.30.450.20">
    <property type="entry name" value="PAS domain"/>
    <property type="match status" value="1"/>
</dbReference>
<dbReference type="RefSeq" id="WP_013705516.1">
    <property type="nucleotide sequence ID" value="NC_015388.1"/>
</dbReference>
<dbReference type="NCBIfam" id="TIGR00229">
    <property type="entry name" value="sensory_box"/>
    <property type="match status" value="1"/>
</dbReference>
<dbReference type="SUPFAM" id="SSF55785">
    <property type="entry name" value="PYP-like sensor domain (PAS domain)"/>
    <property type="match status" value="1"/>
</dbReference>
<accession>F2NFZ0</accession>
<evidence type="ECO:0000259" key="6">
    <source>
        <dbReference type="PROSITE" id="PS50110"/>
    </source>
</evidence>
<dbReference type="SMART" id="SM00448">
    <property type="entry name" value="REC"/>
    <property type="match status" value="2"/>
</dbReference>
<dbReference type="eggNOG" id="COG0784">
    <property type="taxonomic scope" value="Bacteria"/>
</dbReference>
<dbReference type="KEGG" id="dao:Desac_0517"/>
<dbReference type="InterPro" id="IPR003661">
    <property type="entry name" value="HisK_dim/P_dom"/>
</dbReference>
<dbReference type="STRING" id="880072.Desac_0517"/>
<dbReference type="CDD" id="cd00156">
    <property type="entry name" value="REC"/>
    <property type="match status" value="1"/>
</dbReference>
<dbReference type="EMBL" id="CP002629">
    <property type="protein sequence ID" value="AEB08403.1"/>
    <property type="molecule type" value="Genomic_DNA"/>
</dbReference>
<protein>
    <recommendedName>
        <fullName evidence="2">histidine kinase</fullName>
        <ecNumber evidence="2">2.7.13.3</ecNumber>
    </recommendedName>
</protein>
<name>F2NFZ0_DESAR</name>
<dbReference type="InterPro" id="IPR011006">
    <property type="entry name" value="CheY-like_superfamily"/>
</dbReference>
<dbReference type="Pfam" id="PF00512">
    <property type="entry name" value="HisKA"/>
    <property type="match status" value="1"/>
</dbReference>
<dbReference type="PANTHER" id="PTHR43065">
    <property type="entry name" value="SENSOR HISTIDINE KINASE"/>
    <property type="match status" value="1"/>
</dbReference>
<dbReference type="CDD" id="cd00082">
    <property type="entry name" value="HisKA"/>
    <property type="match status" value="1"/>
</dbReference>
<dbReference type="SMART" id="SM00388">
    <property type="entry name" value="HisKA"/>
    <property type="match status" value="1"/>
</dbReference>
<evidence type="ECO:0000313" key="8">
    <source>
        <dbReference type="Proteomes" id="UP000000483"/>
    </source>
</evidence>
<keyword evidence="3 4" id="KW-0597">Phosphoprotein</keyword>
<dbReference type="Proteomes" id="UP000000483">
    <property type="component" value="Chromosome"/>
</dbReference>